<keyword evidence="3" id="KW-0547">Nucleotide-binding</keyword>
<dbReference type="Gene3D" id="3.40.50.300">
    <property type="entry name" value="P-loop containing nucleotide triphosphate hydrolases"/>
    <property type="match status" value="1"/>
</dbReference>
<proteinExistence type="inferred from homology"/>
<evidence type="ECO:0000313" key="7">
    <source>
        <dbReference type="Proteomes" id="UP000245921"/>
    </source>
</evidence>
<evidence type="ECO:0000259" key="5">
    <source>
        <dbReference type="PROSITE" id="PS50893"/>
    </source>
</evidence>
<comment type="similarity">
    <text evidence="1">Belongs to the ABC transporter superfamily.</text>
</comment>
<dbReference type="Pfam" id="PF00005">
    <property type="entry name" value="ABC_tran"/>
    <property type="match status" value="1"/>
</dbReference>
<feature type="domain" description="ABC transporter" evidence="5">
    <location>
        <begin position="2"/>
        <end position="225"/>
    </location>
</feature>
<dbReference type="PANTHER" id="PTHR42711:SF5">
    <property type="entry name" value="ABC TRANSPORTER ATP-BINDING PROTEIN NATA"/>
    <property type="match status" value="1"/>
</dbReference>
<dbReference type="AlphaFoldDB" id="A0AA45C7S2"/>
<dbReference type="Proteomes" id="UP000245921">
    <property type="component" value="Unassembled WGS sequence"/>
</dbReference>
<dbReference type="GO" id="GO:0016887">
    <property type="term" value="F:ATP hydrolysis activity"/>
    <property type="evidence" value="ECO:0007669"/>
    <property type="project" value="InterPro"/>
</dbReference>
<dbReference type="InterPro" id="IPR050763">
    <property type="entry name" value="ABC_transporter_ATP-binding"/>
</dbReference>
<accession>A0AA45C7S2</accession>
<evidence type="ECO:0000256" key="3">
    <source>
        <dbReference type="ARBA" id="ARBA00022741"/>
    </source>
</evidence>
<keyword evidence="7" id="KW-1185">Reference proteome</keyword>
<evidence type="ECO:0000313" key="6">
    <source>
        <dbReference type="EMBL" id="PWJ95491.1"/>
    </source>
</evidence>
<evidence type="ECO:0000256" key="2">
    <source>
        <dbReference type="ARBA" id="ARBA00022448"/>
    </source>
</evidence>
<dbReference type="CDD" id="cd03230">
    <property type="entry name" value="ABC_DR_subfamily_A"/>
    <property type="match status" value="1"/>
</dbReference>
<name>A0AA45C7S2_9BACT</name>
<keyword evidence="2" id="KW-0813">Transport</keyword>
<evidence type="ECO:0000256" key="1">
    <source>
        <dbReference type="ARBA" id="ARBA00005417"/>
    </source>
</evidence>
<reference evidence="6 7" key="1">
    <citation type="submission" date="2018-05" db="EMBL/GenBank/DDBJ databases">
        <title>Genomic Encyclopedia of Type Strains, Phase IV (KMG-IV): sequencing the most valuable type-strain genomes for metagenomic binning, comparative biology and taxonomic classification.</title>
        <authorList>
            <person name="Goeker M."/>
        </authorList>
    </citation>
    <scope>NUCLEOTIDE SEQUENCE [LARGE SCALE GENOMIC DNA]</scope>
    <source>
        <strain evidence="6 7">DSM 24906</strain>
    </source>
</reference>
<dbReference type="SMART" id="SM00382">
    <property type="entry name" value="AAA"/>
    <property type="match status" value="1"/>
</dbReference>
<keyword evidence="4 6" id="KW-0067">ATP-binding</keyword>
<dbReference type="InterPro" id="IPR027417">
    <property type="entry name" value="P-loop_NTPase"/>
</dbReference>
<gene>
    <name evidence="6" type="ORF">C7380_105121</name>
</gene>
<sequence length="269" mass="30572">MISVNNLVRSFGSKTILNRVSFEVPEGEVFSLIGPNGAGKTTTMRCLYGDLKPDSGNISIFGEKFSAKLKTNIAVMSEDRLTFKRFKGEDYFKLWKMLYPNFDEEVFSNFILHYRYDLNQKVSTMSMGQKTLFHLALTISSGADLLILDEPTQNLDPVIRHEILDIIRNFAIDRNKTIIISSHEIYELEEISTSFAIIKEGKVLYSDTIDDAKSKHRIINKGETVPNGKVVANINEEILIETDEDVGRYATFKEISLAYLKENKGFSPF</sequence>
<dbReference type="PANTHER" id="PTHR42711">
    <property type="entry name" value="ABC TRANSPORTER ATP-BINDING PROTEIN"/>
    <property type="match status" value="1"/>
</dbReference>
<dbReference type="PROSITE" id="PS50893">
    <property type="entry name" value="ABC_TRANSPORTER_2"/>
    <property type="match status" value="1"/>
</dbReference>
<dbReference type="SUPFAM" id="SSF52540">
    <property type="entry name" value="P-loop containing nucleoside triphosphate hydrolases"/>
    <property type="match status" value="1"/>
</dbReference>
<comment type="caution">
    <text evidence="6">The sequence shown here is derived from an EMBL/GenBank/DDBJ whole genome shotgun (WGS) entry which is preliminary data.</text>
</comment>
<dbReference type="EMBL" id="QGGI01000005">
    <property type="protein sequence ID" value="PWJ95491.1"/>
    <property type="molecule type" value="Genomic_DNA"/>
</dbReference>
<dbReference type="InterPro" id="IPR003439">
    <property type="entry name" value="ABC_transporter-like_ATP-bd"/>
</dbReference>
<dbReference type="RefSeq" id="WP_240597510.1">
    <property type="nucleotide sequence ID" value="NZ_JAMHJO010000003.1"/>
</dbReference>
<organism evidence="6 7">
    <name type="scientific">Oceanotoga teriensis</name>
    <dbReference type="NCBI Taxonomy" id="515440"/>
    <lineage>
        <taxon>Bacteria</taxon>
        <taxon>Thermotogati</taxon>
        <taxon>Thermotogota</taxon>
        <taxon>Thermotogae</taxon>
        <taxon>Petrotogales</taxon>
        <taxon>Petrotogaceae</taxon>
        <taxon>Oceanotoga</taxon>
    </lineage>
</organism>
<dbReference type="GO" id="GO:0005524">
    <property type="term" value="F:ATP binding"/>
    <property type="evidence" value="ECO:0007669"/>
    <property type="project" value="UniProtKB-KW"/>
</dbReference>
<dbReference type="InterPro" id="IPR003593">
    <property type="entry name" value="AAA+_ATPase"/>
</dbReference>
<protein>
    <submittedName>
        <fullName evidence="6">ABC-2 type transport system ATP-binding protein</fullName>
    </submittedName>
</protein>
<evidence type="ECO:0000256" key="4">
    <source>
        <dbReference type="ARBA" id="ARBA00022840"/>
    </source>
</evidence>